<dbReference type="GO" id="GO:0016757">
    <property type="term" value="F:glycosyltransferase activity"/>
    <property type="evidence" value="ECO:0007669"/>
    <property type="project" value="InterPro"/>
</dbReference>
<keyword evidence="4" id="KW-1185">Reference proteome</keyword>
<dbReference type="InterPro" id="IPR001296">
    <property type="entry name" value="Glyco_trans_1"/>
</dbReference>
<organism evidence="3 4">
    <name type="scientific">Tepidibacillus fermentans</name>
    <dbReference type="NCBI Taxonomy" id="1281767"/>
    <lineage>
        <taxon>Bacteria</taxon>
        <taxon>Bacillati</taxon>
        <taxon>Bacillota</taxon>
        <taxon>Bacilli</taxon>
        <taxon>Bacillales</taxon>
        <taxon>Bacillaceae</taxon>
        <taxon>Tepidibacillus</taxon>
    </lineage>
</organism>
<dbReference type="InterPro" id="IPR050194">
    <property type="entry name" value="Glycosyltransferase_grp1"/>
</dbReference>
<comment type="caution">
    <text evidence="3">The sequence shown here is derived from an EMBL/GenBank/DDBJ whole genome shotgun (WGS) entry which is preliminary data.</text>
</comment>
<feature type="domain" description="Glycosyl transferase family 1" evidence="1">
    <location>
        <begin position="208"/>
        <end position="371"/>
    </location>
</feature>
<accession>A0A4R3KIH5</accession>
<dbReference type="Pfam" id="PF00534">
    <property type="entry name" value="Glycos_transf_1"/>
    <property type="match status" value="1"/>
</dbReference>
<dbReference type="EMBL" id="SMAB01000005">
    <property type="protein sequence ID" value="TCS83366.1"/>
    <property type="molecule type" value="Genomic_DNA"/>
</dbReference>
<dbReference type="Pfam" id="PF13439">
    <property type="entry name" value="Glyco_transf_4"/>
    <property type="match status" value="1"/>
</dbReference>
<gene>
    <name evidence="3" type="ORF">EDD72_105108</name>
</gene>
<dbReference type="CDD" id="cd03798">
    <property type="entry name" value="GT4_WlbH-like"/>
    <property type="match status" value="1"/>
</dbReference>
<keyword evidence="3" id="KW-0808">Transferase</keyword>
<dbReference type="Gene3D" id="3.40.50.2000">
    <property type="entry name" value="Glycogen Phosphorylase B"/>
    <property type="match status" value="2"/>
</dbReference>
<evidence type="ECO:0000259" key="2">
    <source>
        <dbReference type="Pfam" id="PF13439"/>
    </source>
</evidence>
<proteinExistence type="predicted"/>
<name>A0A4R3KIH5_9BACI</name>
<dbReference type="InterPro" id="IPR028098">
    <property type="entry name" value="Glyco_trans_4-like_N"/>
</dbReference>
<dbReference type="AlphaFoldDB" id="A0A4R3KIH5"/>
<dbReference type="RefSeq" id="WP_132767829.1">
    <property type="nucleotide sequence ID" value="NZ_SMAB01000005.1"/>
</dbReference>
<dbReference type="PANTHER" id="PTHR45947:SF3">
    <property type="entry name" value="SULFOQUINOVOSYL TRANSFERASE SQD2"/>
    <property type="match status" value="1"/>
</dbReference>
<evidence type="ECO:0000313" key="3">
    <source>
        <dbReference type="EMBL" id="TCS83366.1"/>
    </source>
</evidence>
<dbReference type="PANTHER" id="PTHR45947">
    <property type="entry name" value="SULFOQUINOVOSYL TRANSFERASE SQD2"/>
    <property type="match status" value="1"/>
</dbReference>
<dbReference type="OrthoDB" id="179766at2"/>
<feature type="domain" description="Glycosyltransferase subfamily 4-like N-terminal" evidence="2">
    <location>
        <begin position="20"/>
        <end position="201"/>
    </location>
</feature>
<protein>
    <submittedName>
        <fullName evidence="3">Glycosyltransferase involved in cell wall biosynthesis</fullName>
    </submittedName>
</protein>
<evidence type="ECO:0000313" key="4">
    <source>
        <dbReference type="Proteomes" id="UP000295788"/>
    </source>
</evidence>
<reference evidence="3 4" key="1">
    <citation type="submission" date="2019-03" db="EMBL/GenBank/DDBJ databases">
        <title>Genomic Encyclopedia of Type Strains, Phase IV (KMG-IV): sequencing the most valuable type-strain genomes for metagenomic binning, comparative biology and taxonomic classification.</title>
        <authorList>
            <person name="Goeker M."/>
        </authorList>
    </citation>
    <scope>NUCLEOTIDE SEQUENCE [LARGE SCALE GENOMIC DNA]</scope>
    <source>
        <strain evidence="3 4">DSM 23802</strain>
    </source>
</reference>
<dbReference type="SUPFAM" id="SSF53756">
    <property type="entry name" value="UDP-Glycosyltransferase/glycogen phosphorylase"/>
    <property type="match status" value="1"/>
</dbReference>
<sequence length="398" mass="45559">MKILVISHMYPSNFNMTSGIFVHEQVKTLVRQGHEVKVISPIPWAPFPFNQLSKKWNQYSKIPRKSQIDGIEVFYTRYLNLPHSYLFEYYGDFFYLGMKNVIAKLYQTFPFELIHAHVALPDGVAAIKLKEKFHVPFVVTIHGQDLQHTIYRNKKCKAKITETFQKADKIILVSSKLKRIADQEIGYSSKSVVIHNGMNLEKISSTHSKKIPSNERMILSVSNLYPSKGIDLNLYAVSKLKNKYPNLKYYIVGDGPERDRLRKLAEDLQIKEHVKFLGRLPHEKALEYMQACEIFSLPSWKEGFGIAYIEAMAFGKPVIGVVGEGIEDVIQQGVTGVLVKPKDVESLVKALDDLLSDPTKGEEMGQNARKMVYDQLTWKENVQQTIDLYKAVLHHGEN</sequence>
<evidence type="ECO:0000259" key="1">
    <source>
        <dbReference type="Pfam" id="PF00534"/>
    </source>
</evidence>
<dbReference type="Proteomes" id="UP000295788">
    <property type="component" value="Unassembled WGS sequence"/>
</dbReference>